<comment type="caution">
    <text evidence="6">The sequence shown here is derived from an EMBL/GenBank/DDBJ whole genome shotgun (WGS) entry which is preliminary data.</text>
</comment>
<feature type="transmembrane region" description="Helical" evidence="5">
    <location>
        <begin position="192"/>
        <end position="211"/>
    </location>
</feature>
<proteinExistence type="predicted"/>
<dbReference type="EMBL" id="JAAXZR010000006">
    <property type="protein sequence ID" value="NLT78938.1"/>
    <property type="molecule type" value="Genomic_DNA"/>
</dbReference>
<comment type="subcellular location">
    <subcellularLocation>
        <location evidence="1">Membrane</location>
        <topology evidence="1">Multi-pass membrane protein</topology>
    </subcellularLocation>
</comment>
<evidence type="ECO:0000313" key="7">
    <source>
        <dbReference type="Proteomes" id="UP000767327"/>
    </source>
</evidence>
<dbReference type="GO" id="GO:0016020">
    <property type="term" value="C:membrane"/>
    <property type="evidence" value="ECO:0007669"/>
    <property type="project" value="UniProtKB-SubCell"/>
</dbReference>
<feature type="transmembrane region" description="Helical" evidence="5">
    <location>
        <begin position="158"/>
        <end position="180"/>
    </location>
</feature>
<evidence type="ECO:0000313" key="6">
    <source>
        <dbReference type="EMBL" id="NLT78938.1"/>
    </source>
</evidence>
<feature type="transmembrane region" description="Helical" evidence="5">
    <location>
        <begin position="125"/>
        <end position="146"/>
    </location>
</feature>
<evidence type="ECO:0000256" key="3">
    <source>
        <dbReference type="ARBA" id="ARBA00022989"/>
    </source>
</evidence>
<feature type="transmembrane region" description="Helical" evidence="5">
    <location>
        <begin position="48"/>
        <end position="70"/>
    </location>
</feature>
<reference evidence="6" key="1">
    <citation type="journal article" date="2020" name="Biotechnol. Biofuels">
        <title>New insights from the biogas microbiome by comprehensive genome-resolved metagenomics of nearly 1600 species originating from multiple anaerobic digesters.</title>
        <authorList>
            <person name="Campanaro S."/>
            <person name="Treu L."/>
            <person name="Rodriguez-R L.M."/>
            <person name="Kovalovszki A."/>
            <person name="Ziels R.M."/>
            <person name="Maus I."/>
            <person name="Zhu X."/>
            <person name="Kougias P.G."/>
            <person name="Basile A."/>
            <person name="Luo G."/>
            <person name="Schluter A."/>
            <person name="Konstantinidis K.T."/>
            <person name="Angelidaki I."/>
        </authorList>
    </citation>
    <scope>NUCLEOTIDE SEQUENCE</scope>
    <source>
        <strain evidence="6">AS01afH2WH_6</strain>
    </source>
</reference>
<evidence type="ECO:0000256" key="4">
    <source>
        <dbReference type="ARBA" id="ARBA00023136"/>
    </source>
</evidence>
<dbReference type="RefSeq" id="WP_273172386.1">
    <property type="nucleotide sequence ID" value="NZ_JAAXZR010000006.1"/>
</dbReference>
<evidence type="ECO:0000256" key="2">
    <source>
        <dbReference type="ARBA" id="ARBA00022692"/>
    </source>
</evidence>
<accession>A0A971IC46</accession>
<dbReference type="AlphaFoldDB" id="A0A971IC46"/>
<keyword evidence="4 5" id="KW-0472">Membrane</keyword>
<feature type="transmembrane region" description="Helical" evidence="5">
    <location>
        <begin position="21"/>
        <end position="42"/>
    </location>
</feature>
<sequence length="224" mass="24250">MVDRVISIWNRYRTLAVGDRTALGAAVSAATGVAMASLKLGMGVVTQSLLFIVSGVYYLMLCLSRAVVVYRHRRIRTLDVAPERRRHEVSVYRRTGLLLCLVGVSYAAFSLTLMHEDADGSYSDIVAITVATITVVKIGTAIRGMVVSRRERNPTDSAVKAIALTDALLSVVVMQNVLLVSQHTGGAGRSSGVLGIALGSAVVIAGLLMYCRRHWARFSDVRER</sequence>
<dbReference type="SUPFAM" id="SSF161111">
    <property type="entry name" value="Cation efflux protein transmembrane domain-like"/>
    <property type="match status" value="1"/>
</dbReference>
<keyword evidence="2 5" id="KW-0812">Transmembrane</keyword>
<dbReference type="InterPro" id="IPR027469">
    <property type="entry name" value="Cation_efflux_TMD_sf"/>
</dbReference>
<gene>
    <name evidence="6" type="ORF">GXW98_01445</name>
</gene>
<feature type="transmembrane region" description="Helical" evidence="5">
    <location>
        <begin position="91"/>
        <end position="113"/>
    </location>
</feature>
<dbReference type="Gene3D" id="1.20.1510.10">
    <property type="entry name" value="Cation efflux protein transmembrane domain"/>
    <property type="match status" value="1"/>
</dbReference>
<dbReference type="Proteomes" id="UP000767327">
    <property type="component" value="Unassembled WGS sequence"/>
</dbReference>
<keyword evidence="3 5" id="KW-1133">Transmembrane helix</keyword>
<reference evidence="6" key="2">
    <citation type="submission" date="2020-01" db="EMBL/GenBank/DDBJ databases">
        <authorList>
            <person name="Campanaro S."/>
        </authorList>
    </citation>
    <scope>NUCLEOTIDE SEQUENCE</scope>
    <source>
        <strain evidence="6">AS01afH2WH_6</strain>
    </source>
</reference>
<evidence type="ECO:0000256" key="5">
    <source>
        <dbReference type="SAM" id="Phobius"/>
    </source>
</evidence>
<protein>
    <submittedName>
        <fullName evidence="6">Uncharacterized protein</fullName>
    </submittedName>
</protein>
<organism evidence="6 7">
    <name type="scientific">Bifidobacterium crudilactis</name>
    <dbReference type="NCBI Taxonomy" id="327277"/>
    <lineage>
        <taxon>Bacteria</taxon>
        <taxon>Bacillati</taxon>
        <taxon>Actinomycetota</taxon>
        <taxon>Actinomycetes</taxon>
        <taxon>Bifidobacteriales</taxon>
        <taxon>Bifidobacteriaceae</taxon>
        <taxon>Bifidobacterium</taxon>
    </lineage>
</organism>
<name>A0A971IC46_9BIFI</name>
<evidence type="ECO:0000256" key="1">
    <source>
        <dbReference type="ARBA" id="ARBA00004141"/>
    </source>
</evidence>